<feature type="site" description="Interaction with substrate rRNA" evidence="1">
    <location>
        <position position="4"/>
    </location>
</feature>
<keyword evidence="1" id="KW-0808">Transferase</keyword>
<feature type="binding site" evidence="1">
    <location>
        <begin position="141"/>
        <end position="142"/>
    </location>
    <ligand>
        <name>S-adenosyl-L-methionine</name>
        <dbReference type="ChEBI" id="CHEBI:59789"/>
    </ligand>
</feature>
<comment type="caution">
    <text evidence="2">The sequence shown here is derived from an EMBL/GenBank/DDBJ whole genome shotgun (WGS) entry which is preliminary data.</text>
</comment>
<organism evidence="2 3">
    <name type="scientific">Microbulbifer aestuariivivens</name>
    <dbReference type="NCBI Taxonomy" id="1908308"/>
    <lineage>
        <taxon>Bacteria</taxon>
        <taxon>Pseudomonadati</taxon>
        <taxon>Pseudomonadota</taxon>
        <taxon>Gammaproteobacteria</taxon>
        <taxon>Cellvibrionales</taxon>
        <taxon>Microbulbiferaceae</taxon>
        <taxon>Microbulbifer</taxon>
    </lineage>
</organism>
<accession>A0ABP9WS38</accession>
<feature type="binding site" evidence="1">
    <location>
        <position position="42"/>
    </location>
    <ligand>
        <name>S-adenosyl-L-methionine</name>
        <dbReference type="ChEBI" id="CHEBI:59789"/>
    </ligand>
</feature>
<feature type="binding site" evidence="1">
    <location>
        <position position="116"/>
    </location>
    <ligand>
        <name>S-adenosyl-L-methionine</name>
        <dbReference type="ChEBI" id="CHEBI:59789"/>
    </ligand>
</feature>
<keyword evidence="3" id="KW-1185">Reference proteome</keyword>
<dbReference type="HAMAP" id="MF_00934">
    <property type="entry name" value="23SrRNA_methyltr_J"/>
    <property type="match status" value="1"/>
</dbReference>
<comment type="function">
    <text evidence="1">Specifically methylates the adenine in position 2030 of 23S rRNA.</text>
</comment>
<dbReference type="GO" id="GO:0032259">
    <property type="term" value="P:methylation"/>
    <property type="evidence" value="ECO:0007669"/>
    <property type="project" value="UniProtKB-KW"/>
</dbReference>
<proteinExistence type="inferred from homology"/>
<dbReference type="Proteomes" id="UP001408594">
    <property type="component" value="Unassembled WGS sequence"/>
</dbReference>
<evidence type="ECO:0000256" key="1">
    <source>
        <dbReference type="HAMAP-Rule" id="MF_00934"/>
    </source>
</evidence>
<dbReference type="RefSeq" id="WP_345552137.1">
    <property type="nucleotide sequence ID" value="NZ_BAABRT010000024.1"/>
</dbReference>
<comment type="catalytic activity">
    <reaction evidence="1">
        <text>adenosine(2030) in 23S rRNA + S-adenosyl-L-methionine = N(6)-methyladenosine(2030) in 23S rRNA + S-adenosyl-L-homocysteine + H(+)</text>
        <dbReference type="Rhea" id="RHEA:43736"/>
        <dbReference type="Rhea" id="RHEA-COMP:10668"/>
        <dbReference type="Rhea" id="RHEA-COMP:10669"/>
        <dbReference type="ChEBI" id="CHEBI:15378"/>
        <dbReference type="ChEBI" id="CHEBI:57856"/>
        <dbReference type="ChEBI" id="CHEBI:59789"/>
        <dbReference type="ChEBI" id="CHEBI:74411"/>
        <dbReference type="ChEBI" id="CHEBI:74449"/>
        <dbReference type="EC" id="2.1.1.266"/>
    </reaction>
</comment>
<evidence type="ECO:0000313" key="3">
    <source>
        <dbReference type="Proteomes" id="UP001408594"/>
    </source>
</evidence>
<sequence>MLSYRHSFHAGNFADLLKHIVLVEILDHLLKKDTAFDYIDTHAGAGLYDLRSAQSQKTLEHSGGIARLNFADWPELDRYAEVVGSFNKTDAVNFYPGSPSIVGCFLRPQDRAWLFELHPQDYQLLQKNFAGRKNIRVYHTDGFDGLKALIPPRSRRGLVLIDPSYEIKSDYDLVIDQVAKAYKKFSQGIYAIWYPVVDRNTIQRMQKKLINSGIRNIQCFELGVMPDSREHGMTASGMLVINPPWTLMSKISALLPKLATLVSQCGSQIYQCATLVEE</sequence>
<feature type="binding site" evidence="1">
    <location>
        <position position="19"/>
    </location>
    <ligand>
        <name>S-adenosyl-L-methionine</name>
        <dbReference type="ChEBI" id="CHEBI:59789"/>
    </ligand>
</feature>
<dbReference type="EMBL" id="BAABRT010000024">
    <property type="protein sequence ID" value="GAA5526007.1"/>
    <property type="molecule type" value="Genomic_DNA"/>
</dbReference>
<dbReference type="EC" id="2.1.1.266" evidence="1"/>
<reference evidence="2 3" key="1">
    <citation type="submission" date="2024-02" db="EMBL/GenBank/DDBJ databases">
        <title>Microbulbifer aestuariivivens NBRC 112533.</title>
        <authorList>
            <person name="Ichikawa N."/>
            <person name="Katano-Makiyama Y."/>
            <person name="Hidaka K."/>
        </authorList>
    </citation>
    <scope>NUCLEOTIDE SEQUENCE [LARGE SCALE GENOMIC DNA]</scope>
    <source>
        <strain evidence="2 3">NBRC 112533</strain>
    </source>
</reference>
<feature type="binding site" evidence="1">
    <location>
        <position position="162"/>
    </location>
    <ligand>
        <name>S-adenosyl-L-methionine</name>
        <dbReference type="ChEBI" id="CHEBI:59789"/>
    </ligand>
</feature>
<dbReference type="GO" id="GO:0008168">
    <property type="term" value="F:methyltransferase activity"/>
    <property type="evidence" value="ECO:0007669"/>
    <property type="project" value="UniProtKB-KW"/>
</dbReference>
<name>A0ABP9WS38_9GAMM</name>
<comment type="similarity">
    <text evidence="1">Belongs to the RlmJ family.</text>
</comment>
<keyword evidence="1" id="KW-0698">rRNA processing</keyword>
<dbReference type="Pfam" id="PF04378">
    <property type="entry name" value="RsmJ"/>
    <property type="match status" value="1"/>
</dbReference>
<protein>
    <recommendedName>
        <fullName evidence="1">Ribosomal RNA large subunit methyltransferase J</fullName>
        <ecNumber evidence="1">2.1.1.266</ecNumber>
    </recommendedName>
    <alternativeName>
        <fullName evidence="1">23S rRNA (adenine(2030)-N6)-methyltransferase</fullName>
    </alternativeName>
    <alternativeName>
        <fullName evidence="1">23S rRNA m6A2030 methyltransferase</fullName>
    </alternativeName>
</protein>
<dbReference type="PANTHER" id="PTHR37426">
    <property type="entry name" value="RIBOSOMAL RNA LARGE SUBUNIT METHYLTRANSFERASE J"/>
    <property type="match status" value="1"/>
</dbReference>
<dbReference type="InterPro" id="IPR029063">
    <property type="entry name" value="SAM-dependent_MTases_sf"/>
</dbReference>
<dbReference type="InterPro" id="IPR007473">
    <property type="entry name" value="RlmJ"/>
</dbReference>
<dbReference type="SUPFAM" id="SSF53335">
    <property type="entry name" value="S-adenosyl-L-methionine-dependent methyltransferases"/>
    <property type="match status" value="1"/>
</dbReference>
<feature type="binding site" evidence="1">
    <location>
        <position position="98"/>
    </location>
    <ligand>
        <name>S-adenosyl-L-methionine</name>
        <dbReference type="ChEBI" id="CHEBI:59789"/>
    </ligand>
</feature>
<keyword evidence="1 2" id="KW-0489">Methyltransferase</keyword>
<dbReference type="PANTHER" id="PTHR37426:SF1">
    <property type="entry name" value="RIBOSOMAL RNA LARGE SUBUNIT METHYLTRANSFERASE J"/>
    <property type="match status" value="1"/>
</dbReference>
<dbReference type="Gene3D" id="3.40.50.150">
    <property type="entry name" value="Vaccinia Virus protein VP39"/>
    <property type="match status" value="1"/>
</dbReference>
<feature type="active site" description="Proton acceptor" evidence="1">
    <location>
        <position position="162"/>
    </location>
</feature>
<evidence type="ECO:0000313" key="2">
    <source>
        <dbReference type="EMBL" id="GAA5526007.1"/>
    </source>
</evidence>
<comment type="subunit">
    <text evidence="1">Monomer.</text>
</comment>
<gene>
    <name evidence="1 2" type="primary">rlmJ</name>
    <name evidence="2" type="ORF">Maes01_02593</name>
</gene>
<keyword evidence="1" id="KW-0694">RNA-binding</keyword>
<keyword evidence="1" id="KW-0949">S-adenosyl-L-methionine</keyword>